<evidence type="ECO:0000313" key="1">
    <source>
        <dbReference type="EMBL" id="GGX05865.1"/>
    </source>
</evidence>
<comment type="caution">
    <text evidence="1">The sequence shown here is derived from an EMBL/GenBank/DDBJ whole genome shotgun (WGS) entry which is preliminary data.</text>
</comment>
<protein>
    <submittedName>
        <fullName evidence="1">Uncharacterized protein</fullName>
    </submittedName>
</protein>
<evidence type="ECO:0000313" key="2">
    <source>
        <dbReference type="Proteomes" id="UP000601108"/>
    </source>
</evidence>
<reference evidence="1 2" key="1">
    <citation type="journal article" date="2014" name="Int. J. Syst. Evol. Microbiol.">
        <title>Complete genome sequence of Corynebacterium casei LMG S-19264T (=DSM 44701T), isolated from a smear-ripened cheese.</title>
        <authorList>
            <consortium name="US DOE Joint Genome Institute (JGI-PGF)"/>
            <person name="Walter F."/>
            <person name="Albersmeier A."/>
            <person name="Kalinowski J."/>
            <person name="Ruckert C."/>
        </authorList>
    </citation>
    <scope>NUCLEOTIDE SEQUENCE [LARGE SCALE GENOMIC DNA]</scope>
    <source>
        <strain evidence="1 2">KCTC 12285</strain>
    </source>
</reference>
<name>A0A918JT54_9FLAO</name>
<dbReference type="EMBL" id="BMWS01000002">
    <property type="protein sequence ID" value="GGX05865.1"/>
    <property type="molecule type" value="Genomic_DNA"/>
</dbReference>
<proteinExistence type="predicted"/>
<dbReference type="RefSeq" id="WP_027410932.1">
    <property type="nucleotide sequence ID" value="NZ_BMWS01000002.1"/>
</dbReference>
<organism evidence="1 2">
    <name type="scientific">Aquimarina muelleri</name>
    <dbReference type="NCBI Taxonomy" id="279356"/>
    <lineage>
        <taxon>Bacteria</taxon>
        <taxon>Pseudomonadati</taxon>
        <taxon>Bacteroidota</taxon>
        <taxon>Flavobacteriia</taxon>
        <taxon>Flavobacteriales</taxon>
        <taxon>Flavobacteriaceae</taxon>
        <taxon>Aquimarina</taxon>
    </lineage>
</organism>
<gene>
    <name evidence="1" type="ORF">GCM10007384_04460</name>
</gene>
<accession>A0A918JT54</accession>
<keyword evidence="2" id="KW-1185">Reference proteome</keyword>
<dbReference type="AlphaFoldDB" id="A0A918JT54"/>
<sequence>MVNSRKSEVALLEQYRIVLEGTKNQPQIVSEMEKLNYDTNKITEGQELLLQARRAYNFSKQEDKKTIKVSEVFKKEKEILNKQFKKHRKKAKTIFRKNPEILKKLGIDSIVPYVYINWIENTRKFYKEIDFGIQQRLILLKITERDVADSLVQVEKVEMARAEYLREKGKLQNANKQKRAAIVKVTDWMLEFYFIAEIALEDHPKLVEALGGKRKS</sequence>
<dbReference type="Proteomes" id="UP000601108">
    <property type="component" value="Unassembled WGS sequence"/>
</dbReference>